<proteinExistence type="predicted"/>
<gene>
    <name evidence="2" type="ORF">AXK60_11740</name>
</gene>
<evidence type="ECO:0000313" key="2">
    <source>
        <dbReference type="EMBL" id="KXP06729.1"/>
    </source>
</evidence>
<evidence type="ECO:0008006" key="4">
    <source>
        <dbReference type="Google" id="ProtNLM"/>
    </source>
</evidence>
<evidence type="ECO:0000256" key="1">
    <source>
        <dbReference type="SAM" id="MobiDB-lite"/>
    </source>
</evidence>
<dbReference type="EMBL" id="LSRF01000056">
    <property type="protein sequence ID" value="KXP06729.1"/>
    <property type="molecule type" value="Genomic_DNA"/>
</dbReference>
<dbReference type="STRING" id="239498.AXK60_11740"/>
<organism evidence="2 3">
    <name type="scientific">Tsukamurella pseudospumae</name>
    <dbReference type="NCBI Taxonomy" id="239498"/>
    <lineage>
        <taxon>Bacteria</taxon>
        <taxon>Bacillati</taxon>
        <taxon>Actinomycetota</taxon>
        <taxon>Actinomycetes</taxon>
        <taxon>Mycobacteriales</taxon>
        <taxon>Tsukamurellaceae</taxon>
        <taxon>Tsukamurella</taxon>
    </lineage>
</organism>
<dbReference type="RefSeq" id="WP_068572601.1">
    <property type="nucleotide sequence ID" value="NZ_LSRF01000056.1"/>
</dbReference>
<feature type="compositionally biased region" description="Basic and acidic residues" evidence="1">
    <location>
        <begin position="69"/>
        <end position="88"/>
    </location>
</feature>
<evidence type="ECO:0000313" key="3">
    <source>
        <dbReference type="Proteomes" id="UP000070258"/>
    </source>
</evidence>
<feature type="region of interest" description="Disordered" evidence="1">
    <location>
        <begin position="63"/>
        <end position="88"/>
    </location>
</feature>
<accession>A0A138A8C8</accession>
<name>A0A138A8C8_9ACTN</name>
<sequence length="88" mass="10113">MDKDIADIIAWAEANQWTVKTTGDGYKRFYDPDDNYIVEYPNTPSNARRRMAALKVKLKNAGLQVPPPSKKEQRAMRNKLKKTETEGE</sequence>
<dbReference type="Proteomes" id="UP000070258">
    <property type="component" value="Unassembled WGS sequence"/>
</dbReference>
<protein>
    <recommendedName>
        <fullName evidence="4">HicA protein</fullName>
    </recommendedName>
</protein>
<comment type="caution">
    <text evidence="2">The sequence shown here is derived from an EMBL/GenBank/DDBJ whole genome shotgun (WGS) entry which is preliminary data.</text>
</comment>
<dbReference type="OrthoDB" id="4637161at2"/>
<reference evidence="3" key="1">
    <citation type="submission" date="2016-02" db="EMBL/GenBank/DDBJ databases">
        <authorList>
            <person name="Wen L."/>
            <person name="He K."/>
            <person name="Yang H."/>
        </authorList>
    </citation>
    <scope>NUCLEOTIDE SEQUENCE [LARGE SCALE GENOMIC DNA]</scope>
    <source>
        <strain evidence="3">JCM 15929</strain>
    </source>
</reference>
<dbReference type="AlphaFoldDB" id="A0A138A8C8"/>